<name>A0ABQ6CRN2_9HYPH</name>
<dbReference type="InterPro" id="IPR023210">
    <property type="entry name" value="NADP_OxRdtase_dom"/>
</dbReference>
<evidence type="ECO:0000313" key="3">
    <source>
        <dbReference type="Proteomes" id="UP001156882"/>
    </source>
</evidence>
<dbReference type="Gene3D" id="3.20.20.100">
    <property type="entry name" value="NADP-dependent oxidoreductase domain"/>
    <property type="match status" value="1"/>
</dbReference>
<dbReference type="Pfam" id="PF00248">
    <property type="entry name" value="Aldo_ket_red"/>
    <property type="match status" value="1"/>
</dbReference>
<dbReference type="Proteomes" id="UP001156882">
    <property type="component" value="Unassembled WGS sequence"/>
</dbReference>
<dbReference type="PANTHER" id="PTHR42686:SF1">
    <property type="entry name" value="GH17980P-RELATED"/>
    <property type="match status" value="1"/>
</dbReference>
<reference evidence="3" key="1">
    <citation type="journal article" date="2019" name="Int. J. Syst. Evol. Microbiol.">
        <title>The Global Catalogue of Microorganisms (GCM) 10K type strain sequencing project: providing services to taxonomists for standard genome sequencing and annotation.</title>
        <authorList>
            <consortium name="The Broad Institute Genomics Platform"/>
            <consortium name="The Broad Institute Genome Sequencing Center for Infectious Disease"/>
            <person name="Wu L."/>
            <person name="Ma J."/>
        </authorList>
    </citation>
    <scope>NUCLEOTIDE SEQUENCE [LARGE SCALE GENOMIC DNA]</scope>
    <source>
        <strain evidence="3">NBRC 101365</strain>
    </source>
</reference>
<comment type="caution">
    <text evidence="2">The sequence shown here is derived from an EMBL/GenBank/DDBJ whole genome shotgun (WGS) entry which is preliminary data.</text>
</comment>
<gene>
    <name evidence="2" type="ORF">GCM10007874_52690</name>
</gene>
<accession>A0ABQ6CRN2</accession>
<sequence>MIMSKRKLGRTGVDLSPVGLGGVPLGEIYKKIDEQQARATLQAAWDQGIRYYDTSPWYGRGLSELRFGEMLRQHPRSAFTLSTKVGRVFRRPADATSFKGEFWRGGLPFEHRFDYTYDGIMRSYEQSLMRLGLNQIDLLLIHDLDIAEIGSADLVAHHFADLERSGWRALESLRRYGEIAGVGAGVNILGTIPEFLRRFDLDFFLVAMPYTLLDQEVLDEEFPLCEERGVGIVVGSPFASGILATGTSVPKPFYNYLPATPRALAKTAAIEKLCLNFGVSLKQAAFQFPLRHSTVASVVSGAGSPEQALENAHLLDAAIPDEFWRELRRSGLIHPSAP</sequence>
<protein>
    <submittedName>
        <fullName evidence="2">D-threo-aldose 1-dehydrogenase</fullName>
    </submittedName>
</protein>
<keyword evidence="3" id="KW-1185">Reference proteome</keyword>
<feature type="domain" description="NADP-dependent oxidoreductase" evidence="1">
    <location>
        <begin position="18"/>
        <end position="328"/>
    </location>
</feature>
<dbReference type="PANTHER" id="PTHR42686">
    <property type="entry name" value="GH17980P-RELATED"/>
    <property type="match status" value="1"/>
</dbReference>
<evidence type="ECO:0000313" key="2">
    <source>
        <dbReference type="EMBL" id="GLS22252.1"/>
    </source>
</evidence>
<organism evidence="2 3">
    <name type="scientific">Labrys miyagiensis</name>
    <dbReference type="NCBI Taxonomy" id="346912"/>
    <lineage>
        <taxon>Bacteria</taxon>
        <taxon>Pseudomonadati</taxon>
        <taxon>Pseudomonadota</taxon>
        <taxon>Alphaproteobacteria</taxon>
        <taxon>Hyphomicrobiales</taxon>
        <taxon>Xanthobacteraceae</taxon>
        <taxon>Labrys</taxon>
    </lineage>
</organism>
<dbReference type="InterPro" id="IPR020471">
    <property type="entry name" value="AKR"/>
</dbReference>
<dbReference type="EMBL" id="BSPC01000058">
    <property type="protein sequence ID" value="GLS22252.1"/>
    <property type="molecule type" value="Genomic_DNA"/>
</dbReference>
<dbReference type="InterPro" id="IPR036812">
    <property type="entry name" value="NAD(P)_OxRdtase_dom_sf"/>
</dbReference>
<proteinExistence type="predicted"/>
<dbReference type="SUPFAM" id="SSF51430">
    <property type="entry name" value="NAD(P)-linked oxidoreductase"/>
    <property type="match status" value="1"/>
</dbReference>
<evidence type="ECO:0000259" key="1">
    <source>
        <dbReference type="Pfam" id="PF00248"/>
    </source>
</evidence>